<keyword evidence="3" id="KW-1185">Reference proteome</keyword>
<sequence length="112" mass="11905">MSQDEQASSNLASINSATLGVNMPIVTLPDGSKAQTGTVGALLVNIKAYDELAGQESNVDQAKKEELEARMTASLPLLKRVGVFSLFTPEEWVQGSSPGRKFIGELAIREGV</sequence>
<protein>
    <recommendedName>
        <fullName evidence="1">DUF7709 domain-containing protein</fullName>
    </recommendedName>
</protein>
<evidence type="ECO:0000313" key="2">
    <source>
        <dbReference type="EMBL" id="KAF2187134.1"/>
    </source>
</evidence>
<reference evidence="2" key="1">
    <citation type="journal article" date="2020" name="Stud. Mycol.">
        <title>101 Dothideomycetes genomes: a test case for predicting lifestyles and emergence of pathogens.</title>
        <authorList>
            <person name="Haridas S."/>
            <person name="Albert R."/>
            <person name="Binder M."/>
            <person name="Bloem J."/>
            <person name="Labutti K."/>
            <person name="Salamov A."/>
            <person name="Andreopoulos B."/>
            <person name="Baker S."/>
            <person name="Barry K."/>
            <person name="Bills G."/>
            <person name="Bluhm B."/>
            <person name="Cannon C."/>
            <person name="Castanera R."/>
            <person name="Culley D."/>
            <person name="Daum C."/>
            <person name="Ezra D."/>
            <person name="Gonzalez J."/>
            <person name="Henrissat B."/>
            <person name="Kuo A."/>
            <person name="Liang C."/>
            <person name="Lipzen A."/>
            <person name="Lutzoni F."/>
            <person name="Magnuson J."/>
            <person name="Mondo S."/>
            <person name="Nolan M."/>
            <person name="Ohm R."/>
            <person name="Pangilinan J."/>
            <person name="Park H.-J."/>
            <person name="Ramirez L."/>
            <person name="Alfaro M."/>
            <person name="Sun H."/>
            <person name="Tritt A."/>
            <person name="Yoshinaga Y."/>
            <person name="Zwiers L.-H."/>
            <person name="Turgeon B."/>
            <person name="Goodwin S."/>
            <person name="Spatafora J."/>
            <person name="Crous P."/>
            <person name="Grigoriev I."/>
        </authorList>
    </citation>
    <scope>NUCLEOTIDE SEQUENCE</scope>
    <source>
        <strain evidence="2">CBS 207.26</strain>
    </source>
</reference>
<evidence type="ECO:0000313" key="3">
    <source>
        <dbReference type="Proteomes" id="UP000800200"/>
    </source>
</evidence>
<dbReference type="InterPro" id="IPR056126">
    <property type="entry name" value="DUF7709"/>
</dbReference>
<dbReference type="EMBL" id="ML994628">
    <property type="protein sequence ID" value="KAF2187134.1"/>
    <property type="molecule type" value="Genomic_DNA"/>
</dbReference>
<feature type="domain" description="DUF7709" evidence="1">
    <location>
        <begin position="10"/>
        <end position="107"/>
    </location>
</feature>
<name>A0A6A6E5N7_9PEZI</name>
<accession>A0A6A6E5N7</accession>
<dbReference type="Proteomes" id="UP000800200">
    <property type="component" value="Unassembled WGS sequence"/>
</dbReference>
<dbReference type="OrthoDB" id="2359405at2759"/>
<organism evidence="2 3">
    <name type="scientific">Zopfia rhizophila CBS 207.26</name>
    <dbReference type="NCBI Taxonomy" id="1314779"/>
    <lineage>
        <taxon>Eukaryota</taxon>
        <taxon>Fungi</taxon>
        <taxon>Dikarya</taxon>
        <taxon>Ascomycota</taxon>
        <taxon>Pezizomycotina</taxon>
        <taxon>Dothideomycetes</taxon>
        <taxon>Dothideomycetes incertae sedis</taxon>
        <taxon>Zopfiaceae</taxon>
        <taxon>Zopfia</taxon>
    </lineage>
</organism>
<dbReference type="Pfam" id="PF24813">
    <property type="entry name" value="DUF7709"/>
    <property type="match status" value="1"/>
</dbReference>
<evidence type="ECO:0000259" key="1">
    <source>
        <dbReference type="Pfam" id="PF24813"/>
    </source>
</evidence>
<dbReference type="AlphaFoldDB" id="A0A6A6E5N7"/>
<gene>
    <name evidence="2" type="ORF">K469DRAFT_705693</name>
</gene>
<proteinExistence type="predicted"/>